<evidence type="ECO:0000256" key="2">
    <source>
        <dbReference type="SAM" id="SignalP"/>
    </source>
</evidence>
<dbReference type="InterPro" id="IPR000254">
    <property type="entry name" value="CBD"/>
</dbReference>
<feature type="signal peptide" evidence="2">
    <location>
        <begin position="1"/>
        <end position="16"/>
    </location>
</feature>
<dbReference type="PROSITE" id="PS00562">
    <property type="entry name" value="CBM1_1"/>
    <property type="match status" value="1"/>
</dbReference>
<keyword evidence="5" id="KW-1185">Reference proteome</keyword>
<reference evidence="4" key="1">
    <citation type="journal article" date="2023" name="Mol. Phylogenet. Evol.">
        <title>Genome-scale phylogeny and comparative genomics of the fungal order Sordariales.</title>
        <authorList>
            <person name="Hensen N."/>
            <person name="Bonometti L."/>
            <person name="Westerberg I."/>
            <person name="Brannstrom I.O."/>
            <person name="Guillou S."/>
            <person name="Cros-Aarteil S."/>
            <person name="Calhoun S."/>
            <person name="Haridas S."/>
            <person name="Kuo A."/>
            <person name="Mondo S."/>
            <person name="Pangilinan J."/>
            <person name="Riley R."/>
            <person name="LaButti K."/>
            <person name="Andreopoulos B."/>
            <person name="Lipzen A."/>
            <person name="Chen C."/>
            <person name="Yan M."/>
            <person name="Daum C."/>
            <person name="Ng V."/>
            <person name="Clum A."/>
            <person name="Steindorff A."/>
            <person name="Ohm R.A."/>
            <person name="Martin F."/>
            <person name="Silar P."/>
            <person name="Natvig D.O."/>
            <person name="Lalanne C."/>
            <person name="Gautier V."/>
            <person name="Ament-Velasquez S.L."/>
            <person name="Kruys A."/>
            <person name="Hutchinson M.I."/>
            <person name="Powell A.J."/>
            <person name="Barry K."/>
            <person name="Miller A.N."/>
            <person name="Grigoriev I.V."/>
            <person name="Debuchy R."/>
            <person name="Gladieux P."/>
            <person name="Hiltunen Thoren M."/>
            <person name="Johannesson H."/>
        </authorList>
    </citation>
    <scope>NUCLEOTIDE SEQUENCE</scope>
    <source>
        <strain evidence="4">PSN293</strain>
    </source>
</reference>
<evidence type="ECO:0000313" key="4">
    <source>
        <dbReference type="EMBL" id="KAK4206694.1"/>
    </source>
</evidence>
<name>A0AAN7B1D3_9PEZI</name>
<protein>
    <recommendedName>
        <fullName evidence="3">CBM1 domain-containing protein</fullName>
    </recommendedName>
</protein>
<evidence type="ECO:0000313" key="5">
    <source>
        <dbReference type="Proteomes" id="UP001301769"/>
    </source>
</evidence>
<keyword evidence="1 2" id="KW-0732">Signal</keyword>
<feature type="domain" description="CBM1" evidence="3">
    <location>
        <begin position="18"/>
        <end position="54"/>
    </location>
</feature>
<proteinExistence type="predicted"/>
<dbReference type="Proteomes" id="UP001301769">
    <property type="component" value="Unassembled WGS sequence"/>
</dbReference>
<dbReference type="GO" id="GO:0005975">
    <property type="term" value="P:carbohydrate metabolic process"/>
    <property type="evidence" value="ECO:0007669"/>
    <property type="project" value="InterPro"/>
</dbReference>
<sequence length="257" mass="27135">MRVITTVPLLAATVAAQSPVSPYGQCGGWAWAGPTGCGQGYYCTTYNSFYAQCIPGAAPATSTTSSSRTVAPPITTTTTLVTITTPPSNPNPTPTVTIPAGSVPTTLVSPNYWIRAVAAPNYRKYLQPAIPFTPGKAIISSHTTASQLYLDSTGQLTLYRGAGVAPLYLNIENPSDKTQRKLATEFKETKNSYGKFGFQGDTLTWSVGEIKRPNEAAWLVCGDGKELFVNTGAYGWDTPAGCSDQTIHSYGGATADT</sequence>
<feature type="chain" id="PRO_5042832517" description="CBM1 domain-containing protein" evidence="2">
    <location>
        <begin position="17"/>
        <end position="257"/>
    </location>
</feature>
<gene>
    <name evidence="4" type="ORF">QBC37DRAFT_393297</name>
</gene>
<comment type="caution">
    <text evidence="4">The sequence shown here is derived from an EMBL/GenBank/DDBJ whole genome shotgun (WGS) entry which is preliminary data.</text>
</comment>
<accession>A0AAN7B1D3</accession>
<dbReference type="AlphaFoldDB" id="A0AAN7B1D3"/>
<dbReference type="InterPro" id="IPR035971">
    <property type="entry name" value="CBD_sf"/>
</dbReference>
<evidence type="ECO:0000259" key="3">
    <source>
        <dbReference type="PROSITE" id="PS51164"/>
    </source>
</evidence>
<dbReference type="PROSITE" id="PS51164">
    <property type="entry name" value="CBM1_2"/>
    <property type="match status" value="1"/>
</dbReference>
<reference evidence="4" key="2">
    <citation type="submission" date="2023-05" db="EMBL/GenBank/DDBJ databases">
        <authorList>
            <consortium name="Lawrence Berkeley National Laboratory"/>
            <person name="Steindorff A."/>
            <person name="Hensen N."/>
            <person name="Bonometti L."/>
            <person name="Westerberg I."/>
            <person name="Brannstrom I.O."/>
            <person name="Guillou S."/>
            <person name="Cros-Aarteil S."/>
            <person name="Calhoun S."/>
            <person name="Haridas S."/>
            <person name="Kuo A."/>
            <person name="Mondo S."/>
            <person name="Pangilinan J."/>
            <person name="Riley R."/>
            <person name="Labutti K."/>
            <person name="Andreopoulos B."/>
            <person name="Lipzen A."/>
            <person name="Chen C."/>
            <person name="Yanf M."/>
            <person name="Daum C."/>
            <person name="Ng V."/>
            <person name="Clum A."/>
            <person name="Ohm R."/>
            <person name="Martin F."/>
            <person name="Silar P."/>
            <person name="Natvig D."/>
            <person name="Lalanne C."/>
            <person name="Gautier V."/>
            <person name="Ament-Velasquez S.L."/>
            <person name="Kruys A."/>
            <person name="Hutchinson M.I."/>
            <person name="Powell A.J."/>
            <person name="Barry K."/>
            <person name="Miller A.N."/>
            <person name="Grigoriev I.V."/>
            <person name="Debuchy R."/>
            <person name="Gladieux P."/>
            <person name="Thoren M.H."/>
            <person name="Johannesson H."/>
        </authorList>
    </citation>
    <scope>NUCLEOTIDE SEQUENCE</scope>
    <source>
        <strain evidence="4">PSN293</strain>
    </source>
</reference>
<dbReference type="SMART" id="SM00236">
    <property type="entry name" value="fCBD"/>
    <property type="match status" value="1"/>
</dbReference>
<dbReference type="GO" id="GO:0005576">
    <property type="term" value="C:extracellular region"/>
    <property type="evidence" value="ECO:0007669"/>
    <property type="project" value="InterPro"/>
</dbReference>
<dbReference type="Pfam" id="PF00734">
    <property type="entry name" value="CBM_1"/>
    <property type="match status" value="1"/>
</dbReference>
<dbReference type="EMBL" id="MU858365">
    <property type="protein sequence ID" value="KAK4206694.1"/>
    <property type="molecule type" value="Genomic_DNA"/>
</dbReference>
<dbReference type="GO" id="GO:0030248">
    <property type="term" value="F:cellulose binding"/>
    <property type="evidence" value="ECO:0007669"/>
    <property type="project" value="InterPro"/>
</dbReference>
<organism evidence="4 5">
    <name type="scientific">Rhypophila decipiens</name>
    <dbReference type="NCBI Taxonomy" id="261697"/>
    <lineage>
        <taxon>Eukaryota</taxon>
        <taxon>Fungi</taxon>
        <taxon>Dikarya</taxon>
        <taxon>Ascomycota</taxon>
        <taxon>Pezizomycotina</taxon>
        <taxon>Sordariomycetes</taxon>
        <taxon>Sordariomycetidae</taxon>
        <taxon>Sordariales</taxon>
        <taxon>Naviculisporaceae</taxon>
        <taxon>Rhypophila</taxon>
    </lineage>
</organism>
<evidence type="ECO:0000256" key="1">
    <source>
        <dbReference type="ARBA" id="ARBA00022729"/>
    </source>
</evidence>
<dbReference type="SUPFAM" id="SSF57180">
    <property type="entry name" value="Cellulose-binding domain"/>
    <property type="match status" value="1"/>
</dbReference>